<reference evidence="10 11" key="1">
    <citation type="submission" date="2019-07" db="EMBL/GenBank/DDBJ databases">
        <authorList>
            <person name="Kim J."/>
        </authorList>
    </citation>
    <scope>NUCLEOTIDE SEQUENCE [LARGE SCALE GENOMIC DNA]</scope>
    <source>
        <strain evidence="10 11">JC52</strain>
    </source>
</reference>
<evidence type="ECO:0000313" key="10">
    <source>
        <dbReference type="EMBL" id="TVY08337.1"/>
    </source>
</evidence>
<keyword evidence="5" id="KW-0418">Kinase</keyword>
<keyword evidence="4" id="KW-0808">Transferase</keyword>
<dbReference type="Proteomes" id="UP000317036">
    <property type="component" value="Unassembled WGS sequence"/>
</dbReference>
<feature type="transmembrane region" description="Helical" evidence="8">
    <location>
        <begin position="290"/>
        <end position="313"/>
    </location>
</feature>
<feature type="domain" description="HAMP" evidence="9">
    <location>
        <begin position="311"/>
        <end position="364"/>
    </location>
</feature>
<dbReference type="Gene3D" id="6.10.340.10">
    <property type="match status" value="1"/>
</dbReference>
<dbReference type="OrthoDB" id="759642at2"/>
<dbReference type="Pfam" id="PF02518">
    <property type="entry name" value="HATPase_c"/>
    <property type="match status" value="1"/>
</dbReference>
<accession>A0A559K887</accession>
<dbReference type="InterPro" id="IPR003660">
    <property type="entry name" value="HAMP_dom"/>
</dbReference>
<comment type="subcellular location">
    <subcellularLocation>
        <location evidence="1">Cell membrane</location>
        <topology evidence="1">Multi-pass membrane protein</topology>
    </subcellularLocation>
</comment>
<name>A0A559K887_9BACL</name>
<dbReference type="Gene3D" id="3.30.565.10">
    <property type="entry name" value="Histidine kinase-like ATPase, C-terminal domain"/>
    <property type="match status" value="1"/>
</dbReference>
<dbReference type="SUPFAM" id="SSF158472">
    <property type="entry name" value="HAMP domain-like"/>
    <property type="match status" value="1"/>
</dbReference>
<protein>
    <submittedName>
        <fullName evidence="10">HAMP domain-containing protein</fullName>
    </submittedName>
</protein>
<dbReference type="GO" id="GO:0005886">
    <property type="term" value="C:plasma membrane"/>
    <property type="evidence" value="ECO:0007669"/>
    <property type="project" value="UniProtKB-SubCell"/>
</dbReference>
<dbReference type="PANTHER" id="PTHR34220:SF7">
    <property type="entry name" value="SENSOR HISTIDINE KINASE YPDA"/>
    <property type="match status" value="1"/>
</dbReference>
<dbReference type="CDD" id="cd06225">
    <property type="entry name" value="HAMP"/>
    <property type="match status" value="1"/>
</dbReference>
<dbReference type="InterPro" id="IPR010559">
    <property type="entry name" value="Sig_transdc_His_kin_internal"/>
</dbReference>
<evidence type="ECO:0000256" key="8">
    <source>
        <dbReference type="SAM" id="Phobius"/>
    </source>
</evidence>
<dbReference type="PANTHER" id="PTHR34220">
    <property type="entry name" value="SENSOR HISTIDINE KINASE YPDA"/>
    <property type="match status" value="1"/>
</dbReference>
<evidence type="ECO:0000256" key="4">
    <source>
        <dbReference type="ARBA" id="ARBA00022679"/>
    </source>
</evidence>
<dbReference type="SUPFAM" id="SSF55874">
    <property type="entry name" value="ATPase domain of HSP90 chaperone/DNA topoisomerase II/histidine kinase"/>
    <property type="match status" value="1"/>
</dbReference>
<feature type="coiled-coil region" evidence="7">
    <location>
        <begin position="357"/>
        <end position="384"/>
    </location>
</feature>
<keyword evidence="3" id="KW-0597">Phosphoprotein</keyword>
<comment type="caution">
    <text evidence="10">The sequence shown here is derived from an EMBL/GenBank/DDBJ whole genome shotgun (WGS) entry which is preliminary data.</text>
</comment>
<proteinExistence type="predicted"/>
<sequence length="583" mass="66962">MGVSNMRIVSKELLKSLRFRIGLTFLLIFLPLMALMIYNSVYAGKVVREQVAQSNKNLVSLYLGQIDRSLEEADDYLYKMAAQETDLIVLDQPNTFETSRYQLARLRLSNKISADINNFKQMDTFFIYSSSNDDFLMGPNVSMSFDERTEARKLLSNMLQGAVDSVCLSSWCVRKIDEAYFLCHIVKMNGVYLGAWVNVERLMVPMNLIDLGETGISVLRSGSTEPTNHTRFIKENGIDLALDSDALYKITGTRIKFLVVGDHSHKGDFSLMVLMPDNRVVENLPLIQRIVSLVPIGFVMLLLVFLLILRGLILRPVNRMVKAMRRIKEGNWDAQIPTYPASTEFEVMHTTFNEMVSQIQKLKIDVYEEQLNNQRAELKHLQLQINPHFFLNSLNIVYHLAQAKKYELIQEMSLSLVEYFRFMFRSNLTFVSLKDEIKHTQNYLNIQLLRFPRHLTYEIEEVEAFENTKVPPLVVQTFVENTIKHSVTTDDPIQIRIMIQSVTVNGGDGIRIRISDTGKGFPDDVLHLLQSDQDLIKENGEHVGIWNVKRRLYLLYKDQARITFMNAPEGGAVVEIVLPCLID</sequence>
<gene>
    <name evidence="10" type="ORF">FPZ49_18990</name>
</gene>
<keyword evidence="8" id="KW-1133">Transmembrane helix</keyword>
<evidence type="ECO:0000256" key="6">
    <source>
        <dbReference type="ARBA" id="ARBA00023136"/>
    </source>
</evidence>
<keyword evidence="2" id="KW-1003">Cell membrane</keyword>
<dbReference type="AlphaFoldDB" id="A0A559K887"/>
<dbReference type="InterPro" id="IPR036890">
    <property type="entry name" value="HATPase_C_sf"/>
</dbReference>
<dbReference type="Pfam" id="PF00672">
    <property type="entry name" value="HAMP"/>
    <property type="match status" value="1"/>
</dbReference>
<evidence type="ECO:0000313" key="11">
    <source>
        <dbReference type="Proteomes" id="UP000317036"/>
    </source>
</evidence>
<dbReference type="InterPro" id="IPR003594">
    <property type="entry name" value="HATPase_dom"/>
</dbReference>
<feature type="transmembrane region" description="Helical" evidence="8">
    <location>
        <begin position="21"/>
        <end position="41"/>
    </location>
</feature>
<dbReference type="Pfam" id="PF06580">
    <property type="entry name" value="His_kinase"/>
    <property type="match status" value="1"/>
</dbReference>
<evidence type="ECO:0000259" key="9">
    <source>
        <dbReference type="PROSITE" id="PS50885"/>
    </source>
</evidence>
<evidence type="ECO:0000256" key="2">
    <source>
        <dbReference type="ARBA" id="ARBA00022475"/>
    </source>
</evidence>
<keyword evidence="8" id="KW-0812">Transmembrane</keyword>
<evidence type="ECO:0000256" key="5">
    <source>
        <dbReference type="ARBA" id="ARBA00022777"/>
    </source>
</evidence>
<dbReference type="EMBL" id="VNJI01000024">
    <property type="protein sequence ID" value="TVY08337.1"/>
    <property type="molecule type" value="Genomic_DNA"/>
</dbReference>
<dbReference type="SMART" id="SM00304">
    <property type="entry name" value="HAMP"/>
    <property type="match status" value="1"/>
</dbReference>
<evidence type="ECO:0000256" key="3">
    <source>
        <dbReference type="ARBA" id="ARBA00022553"/>
    </source>
</evidence>
<keyword evidence="11" id="KW-1185">Reference proteome</keyword>
<dbReference type="PROSITE" id="PS50885">
    <property type="entry name" value="HAMP"/>
    <property type="match status" value="1"/>
</dbReference>
<evidence type="ECO:0000256" key="7">
    <source>
        <dbReference type="SAM" id="Coils"/>
    </source>
</evidence>
<dbReference type="GO" id="GO:0000155">
    <property type="term" value="F:phosphorelay sensor kinase activity"/>
    <property type="evidence" value="ECO:0007669"/>
    <property type="project" value="InterPro"/>
</dbReference>
<keyword evidence="6 8" id="KW-0472">Membrane</keyword>
<dbReference type="InterPro" id="IPR050640">
    <property type="entry name" value="Bact_2-comp_sensor_kinase"/>
</dbReference>
<keyword evidence="7" id="KW-0175">Coiled coil</keyword>
<evidence type="ECO:0000256" key="1">
    <source>
        <dbReference type="ARBA" id="ARBA00004651"/>
    </source>
</evidence>
<organism evidence="10 11">
    <name type="scientific">Paenibacillus cremeus</name>
    <dbReference type="NCBI Taxonomy" id="2163881"/>
    <lineage>
        <taxon>Bacteria</taxon>
        <taxon>Bacillati</taxon>
        <taxon>Bacillota</taxon>
        <taxon>Bacilli</taxon>
        <taxon>Bacillales</taxon>
        <taxon>Paenibacillaceae</taxon>
        <taxon>Paenibacillus</taxon>
    </lineage>
</organism>